<dbReference type="InterPro" id="IPR004372">
    <property type="entry name" value="Ac/propionate_kinase"/>
</dbReference>
<evidence type="ECO:0000256" key="6">
    <source>
        <dbReference type="ARBA" id="ARBA00022777"/>
    </source>
</evidence>
<dbReference type="GO" id="GO:0005829">
    <property type="term" value="C:cytosol"/>
    <property type="evidence" value="ECO:0007669"/>
    <property type="project" value="TreeGrafter"/>
</dbReference>
<feature type="binding site" evidence="9">
    <location>
        <begin position="199"/>
        <end position="203"/>
    </location>
    <ligand>
        <name>ATP</name>
        <dbReference type="ChEBI" id="CHEBI:30616"/>
    </ligand>
</feature>
<evidence type="ECO:0000256" key="3">
    <source>
        <dbReference type="ARBA" id="ARBA00022679"/>
    </source>
</evidence>
<evidence type="ECO:0000256" key="1">
    <source>
        <dbReference type="ARBA" id="ARBA00008748"/>
    </source>
</evidence>
<dbReference type="GO" id="GO:0006085">
    <property type="term" value="P:acetyl-CoA biosynthetic process"/>
    <property type="evidence" value="ECO:0007669"/>
    <property type="project" value="UniProtKB-UniRule"/>
</dbReference>
<dbReference type="EMBL" id="WSSB01000001">
    <property type="protein sequence ID" value="MXR35649.1"/>
    <property type="molecule type" value="Genomic_DNA"/>
</dbReference>
<dbReference type="AlphaFoldDB" id="A0A845BHH3"/>
<comment type="similarity">
    <text evidence="1 9 10">Belongs to the acetokinase family.</text>
</comment>
<evidence type="ECO:0000256" key="4">
    <source>
        <dbReference type="ARBA" id="ARBA00022723"/>
    </source>
</evidence>
<dbReference type="PIRSF" id="PIRSF000722">
    <property type="entry name" value="Acetate_prop_kin"/>
    <property type="match status" value="1"/>
</dbReference>
<comment type="subcellular location">
    <subcellularLocation>
        <location evidence="9">Cytoplasm</location>
    </subcellularLocation>
</comment>
<dbReference type="InterPro" id="IPR000890">
    <property type="entry name" value="Aliphatic_acid_kin_short-chain"/>
</dbReference>
<dbReference type="InterPro" id="IPR023865">
    <property type="entry name" value="Aliphatic_acid_kinase_CS"/>
</dbReference>
<dbReference type="Proteomes" id="UP000467214">
    <property type="component" value="Unassembled WGS sequence"/>
</dbReference>
<evidence type="ECO:0000256" key="5">
    <source>
        <dbReference type="ARBA" id="ARBA00022741"/>
    </source>
</evidence>
<evidence type="ECO:0000313" key="12">
    <source>
        <dbReference type="Proteomes" id="UP000467214"/>
    </source>
</evidence>
<dbReference type="GO" id="GO:0008776">
    <property type="term" value="F:acetate kinase activity"/>
    <property type="evidence" value="ECO:0007669"/>
    <property type="project" value="UniProtKB-UniRule"/>
</dbReference>
<feature type="binding site" evidence="9">
    <location>
        <position position="9"/>
    </location>
    <ligand>
        <name>Mg(2+)</name>
        <dbReference type="ChEBI" id="CHEBI:18420"/>
    </ligand>
</feature>
<accession>A0A845BHH3</accession>
<evidence type="ECO:0000256" key="7">
    <source>
        <dbReference type="ARBA" id="ARBA00022840"/>
    </source>
</evidence>
<dbReference type="Pfam" id="PF00871">
    <property type="entry name" value="Acetate_kinase"/>
    <property type="match status" value="1"/>
</dbReference>
<dbReference type="RefSeq" id="WP_160794333.1">
    <property type="nucleotide sequence ID" value="NZ_WSSB01000001.1"/>
</dbReference>
<dbReference type="PROSITE" id="PS01075">
    <property type="entry name" value="ACETATE_KINASE_1"/>
    <property type="match status" value="1"/>
</dbReference>
<feature type="binding site" evidence="9">
    <location>
        <position position="86"/>
    </location>
    <ligand>
        <name>substrate</name>
    </ligand>
</feature>
<dbReference type="GO" id="GO:0000287">
    <property type="term" value="F:magnesium ion binding"/>
    <property type="evidence" value="ECO:0007669"/>
    <property type="project" value="UniProtKB-UniRule"/>
</dbReference>
<dbReference type="SUPFAM" id="SSF53067">
    <property type="entry name" value="Actin-like ATPase domain"/>
    <property type="match status" value="2"/>
</dbReference>
<dbReference type="UniPathway" id="UPA00340">
    <property type="reaction ID" value="UER00458"/>
</dbReference>
<reference evidence="11 12" key="1">
    <citation type="submission" date="2019-12" db="EMBL/GenBank/DDBJ databases">
        <title>Neisseriaceae gen. nov. sp. Genome sequencing and assembly.</title>
        <authorList>
            <person name="Liu Z."/>
            <person name="Li A."/>
        </authorList>
    </citation>
    <scope>NUCLEOTIDE SEQUENCE [LARGE SCALE GENOMIC DNA]</scope>
    <source>
        <strain evidence="11 12">B2N2-7</strain>
    </source>
</reference>
<dbReference type="HAMAP" id="MF_00020">
    <property type="entry name" value="Acetate_kinase"/>
    <property type="match status" value="1"/>
</dbReference>
<comment type="pathway">
    <text evidence="9">Metabolic intermediate biosynthesis; acetyl-CoA biosynthesis; acetyl-CoA from acetate: step 1/2.</text>
</comment>
<comment type="cofactor">
    <cofactor evidence="9">
        <name>Mg(2+)</name>
        <dbReference type="ChEBI" id="CHEBI:18420"/>
    </cofactor>
    <cofactor evidence="9">
        <name>Mn(2+)</name>
        <dbReference type="ChEBI" id="CHEBI:29035"/>
    </cofactor>
    <text evidence="9">Mg(2+). Can also accept Mn(2+).</text>
</comment>
<feature type="site" description="Transition state stabilizer" evidence="9">
    <location>
        <position position="174"/>
    </location>
</feature>
<evidence type="ECO:0000256" key="8">
    <source>
        <dbReference type="ARBA" id="ARBA00022842"/>
    </source>
</evidence>
<keyword evidence="5 9" id="KW-0547">Nucleotide-binding</keyword>
<feature type="binding site" evidence="9">
    <location>
        <position position="16"/>
    </location>
    <ligand>
        <name>ATP</name>
        <dbReference type="ChEBI" id="CHEBI:30616"/>
    </ligand>
</feature>
<proteinExistence type="inferred from homology"/>
<comment type="subunit">
    <text evidence="9">Homodimer.</text>
</comment>
<keyword evidence="7 9" id="KW-0067">ATP-binding</keyword>
<dbReference type="InterPro" id="IPR043129">
    <property type="entry name" value="ATPase_NBD"/>
</dbReference>
<keyword evidence="3 9" id="KW-0808">Transferase</keyword>
<keyword evidence="8 9" id="KW-0460">Magnesium</keyword>
<dbReference type="NCBIfam" id="TIGR00016">
    <property type="entry name" value="ackA"/>
    <property type="match status" value="1"/>
</dbReference>
<gene>
    <name evidence="9" type="primary">ackA</name>
    <name evidence="11" type="ORF">GQF02_01365</name>
</gene>
<keyword evidence="2 9" id="KW-0963">Cytoplasm</keyword>
<comment type="catalytic activity">
    <reaction evidence="9">
        <text>acetate + ATP = acetyl phosphate + ADP</text>
        <dbReference type="Rhea" id="RHEA:11352"/>
        <dbReference type="ChEBI" id="CHEBI:22191"/>
        <dbReference type="ChEBI" id="CHEBI:30089"/>
        <dbReference type="ChEBI" id="CHEBI:30616"/>
        <dbReference type="ChEBI" id="CHEBI:456216"/>
        <dbReference type="EC" id="2.7.2.1"/>
    </reaction>
</comment>
<dbReference type="PROSITE" id="PS01076">
    <property type="entry name" value="ACETATE_KINASE_2"/>
    <property type="match status" value="1"/>
</dbReference>
<organism evidence="11 12">
    <name type="scientific">Craterilacuibacter sinensis</name>
    <dbReference type="NCBI Taxonomy" id="2686017"/>
    <lineage>
        <taxon>Bacteria</taxon>
        <taxon>Pseudomonadati</taxon>
        <taxon>Pseudomonadota</taxon>
        <taxon>Betaproteobacteria</taxon>
        <taxon>Neisseriales</taxon>
        <taxon>Neisseriaceae</taxon>
        <taxon>Craterilacuibacter</taxon>
    </lineage>
</organism>
<feature type="binding site" evidence="9">
    <location>
        <begin position="274"/>
        <end position="276"/>
    </location>
    <ligand>
        <name>ATP</name>
        <dbReference type="ChEBI" id="CHEBI:30616"/>
    </ligand>
</feature>
<evidence type="ECO:0000256" key="2">
    <source>
        <dbReference type="ARBA" id="ARBA00022490"/>
    </source>
</evidence>
<dbReference type="GO" id="GO:0006083">
    <property type="term" value="P:acetate metabolic process"/>
    <property type="evidence" value="ECO:0007669"/>
    <property type="project" value="TreeGrafter"/>
</dbReference>
<feature type="active site" description="Proton donor/acceptor" evidence="9">
    <location>
        <position position="143"/>
    </location>
</feature>
<comment type="caution">
    <text evidence="11">The sequence shown here is derived from an EMBL/GenBank/DDBJ whole genome shotgun (WGS) entry which is preliminary data.</text>
</comment>
<evidence type="ECO:0000256" key="9">
    <source>
        <dbReference type="HAMAP-Rule" id="MF_00020"/>
    </source>
</evidence>
<dbReference type="PRINTS" id="PR00471">
    <property type="entry name" value="ACETATEKNASE"/>
</dbReference>
<feature type="binding site" evidence="9">
    <location>
        <position position="370"/>
    </location>
    <ligand>
        <name>Mg(2+)</name>
        <dbReference type="ChEBI" id="CHEBI:18420"/>
    </ligand>
</feature>
<feature type="site" description="Transition state stabilizer" evidence="9">
    <location>
        <position position="232"/>
    </location>
</feature>
<comment type="function">
    <text evidence="9">Catalyzes the formation of acetyl phosphate from acetate and ATP. Can also catalyze the reverse reaction.</text>
</comment>
<keyword evidence="6 9" id="KW-0418">Kinase</keyword>
<keyword evidence="4 9" id="KW-0479">Metal-binding</keyword>
<evidence type="ECO:0000256" key="10">
    <source>
        <dbReference type="RuleBase" id="RU003835"/>
    </source>
</evidence>
<dbReference type="Gene3D" id="3.30.420.40">
    <property type="match status" value="2"/>
</dbReference>
<dbReference type="PANTHER" id="PTHR21060:SF21">
    <property type="entry name" value="ACETATE KINASE"/>
    <property type="match status" value="1"/>
</dbReference>
<evidence type="ECO:0000313" key="11">
    <source>
        <dbReference type="EMBL" id="MXR35649.1"/>
    </source>
</evidence>
<feature type="binding site" evidence="9">
    <location>
        <begin position="319"/>
        <end position="323"/>
    </location>
    <ligand>
        <name>ATP</name>
        <dbReference type="ChEBI" id="CHEBI:30616"/>
    </ligand>
</feature>
<dbReference type="EC" id="2.7.2.1" evidence="9"/>
<dbReference type="GO" id="GO:0005524">
    <property type="term" value="F:ATP binding"/>
    <property type="evidence" value="ECO:0007669"/>
    <property type="project" value="UniProtKB-KW"/>
</dbReference>
<keyword evidence="12" id="KW-1185">Reference proteome</keyword>
<dbReference type="PANTHER" id="PTHR21060">
    <property type="entry name" value="ACETATE KINASE"/>
    <property type="match status" value="1"/>
</dbReference>
<sequence length="384" mass="40941">MTRVLLAVNAGSSTLKFRAYQSGNQTLLLQGLLDRFGSEQAQLSIRDQHGHSHSRAIGKAGREAGVAAMLDALAQHALTPEGVVHRVVHGGARYQQATAITATVRRELEELIPLAPLHQPASLAVIDAFSALDGALPQLACFDTAFHAGQDSVATRFAIARHWHDEGVRRYGFHGLSYAAISRQLPALGLAAARTVVCHLGSGASACAIHAGRSIASSMGFSALDGLMMGTRPGNLDPEVVLYWQEKHGMSVGEVRDELYKRSGLLGVSGISADMRELLASAQAEAAQAIELYCWRAAREVASLAAAMEGLDAVVFTAGVGEHSAEIRARILARLGWLGFELDTQANNTGQTRLTKADSPRHAYVLATDEEGEMARQAAGFFTR</sequence>
<protein>
    <recommendedName>
        <fullName evidence="9">Acetate kinase</fullName>
        <ecNumber evidence="9">2.7.2.1</ecNumber>
    </recommendedName>
    <alternativeName>
        <fullName evidence="9">Acetokinase</fullName>
    </alternativeName>
</protein>
<name>A0A845BHH3_9NEIS</name>